<dbReference type="InterPro" id="IPR025131">
    <property type="entry name" value="DUF4057"/>
</dbReference>
<sequence length="54" mass="5719">VASNITFGEEPVVKTAKKIHDQKLHELTGNNIFEGDAAPSSGEKAAGVRPSSER</sequence>
<name>A0A835VGA4_VANPL</name>
<dbReference type="Proteomes" id="UP000636800">
    <property type="component" value="Chromosome 1"/>
</dbReference>
<feature type="non-terminal residue" evidence="3">
    <location>
        <position position="1"/>
    </location>
</feature>
<dbReference type="AlphaFoldDB" id="A0A835VGA4"/>
<evidence type="ECO:0000313" key="4">
    <source>
        <dbReference type="Proteomes" id="UP000636800"/>
    </source>
</evidence>
<dbReference type="OrthoDB" id="781228at2759"/>
<feature type="region of interest" description="Disordered" evidence="1">
    <location>
        <begin position="30"/>
        <end position="54"/>
    </location>
</feature>
<keyword evidence="4" id="KW-1185">Reference proteome</keyword>
<evidence type="ECO:0000256" key="1">
    <source>
        <dbReference type="SAM" id="MobiDB-lite"/>
    </source>
</evidence>
<feature type="domain" description="DUF4057" evidence="2">
    <location>
        <begin position="2"/>
        <end position="45"/>
    </location>
</feature>
<dbReference type="PANTHER" id="PTHR31132">
    <property type="entry name" value="N-LYSINE METHYLTRANSFERASE"/>
    <property type="match status" value="1"/>
</dbReference>
<dbReference type="Pfam" id="PF13266">
    <property type="entry name" value="DUF4057"/>
    <property type="match status" value="1"/>
</dbReference>
<gene>
    <name evidence="3" type="ORF">HPP92_004290</name>
</gene>
<dbReference type="EMBL" id="JADCNL010000001">
    <property type="protein sequence ID" value="KAG0499599.1"/>
    <property type="molecule type" value="Genomic_DNA"/>
</dbReference>
<evidence type="ECO:0000313" key="3">
    <source>
        <dbReference type="EMBL" id="KAG0499599.1"/>
    </source>
</evidence>
<accession>A0A835VGA4</accession>
<dbReference type="PANTHER" id="PTHR31132:SF23">
    <property type="entry name" value="OS02G0574600 PROTEIN"/>
    <property type="match status" value="1"/>
</dbReference>
<comment type="caution">
    <text evidence="3">The sequence shown here is derived from an EMBL/GenBank/DDBJ whole genome shotgun (WGS) entry which is preliminary data.</text>
</comment>
<reference evidence="3 4" key="1">
    <citation type="journal article" date="2020" name="Nat. Food">
        <title>A phased Vanilla planifolia genome enables genetic improvement of flavour and production.</title>
        <authorList>
            <person name="Hasing T."/>
            <person name="Tang H."/>
            <person name="Brym M."/>
            <person name="Khazi F."/>
            <person name="Huang T."/>
            <person name="Chambers A.H."/>
        </authorList>
    </citation>
    <scope>NUCLEOTIDE SEQUENCE [LARGE SCALE GENOMIC DNA]</scope>
    <source>
        <tissue evidence="3">Leaf</tissue>
    </source>
</reference>
<protein>
    <recommendedName>
        <fullName evidence="2">DUF4057 domain-containing protein</fullName>
    </recommendedName>
</protein>
<proteinExistence type="predicted"/>
<evidence type="ECO:0000259" key="2">
    <source>
        <dbReference type="Pfam" id="PF13266"/>
    </source>
</evidence>
<organism evidence="3 4">
    <name type="scientific">Vanilla planifolia</name>
    <name type="common">Vanilla</name>
    <dbReference type="NCBI Taxonomy" id="51239"/>
    <lineage>
        <taxon>Eukaryota</taxon>
        <taxon>Viridiplantae</taxon>
        <taxon>Streptophyta</taxon>
        <taxon>Embryophyta</taxon>
        <taxon>Tracheophyta</taxon>
        <taxon>Spermatophyta</taxon>
        <taxon>Magnoliopsida</taxon>
        <taxon>Liliopsida</taxon>
        <taxon>Asparagales</taxon>
        <taxon>Orchidaceae</taxon>
        <taxon>Vanilloideae</taxon>
        <taxon>Vanilleae</taxon>
        <taxon>Vanilla</taxon>
    </lineage>
</organism>